<dbReference type="EMBL" id="SIDB01000011">
    <property type="protein sequence ID" value="KAI3426485.1"/>
    <property type="molecule type" value="Genomic_DNA"/>
</dbReference>
<dbReference type="AlphaFoldDB" id="A0A9D4TIW5"/>
<feature type="region of interest" description="Disordered" evidence="1">
    <location>
        <begin position="1"/>
        <end position="71"/>
    </location>
</feature>
<feature type="non-terminal residue" evidence="2">
    <location>
        <position position="1"/>
    </location>
</feature>
<feature type="compositionally biased region" description="Basic and acidic residues" evidence="1">
    <location>
        <begin position="8"/>
        <end position="32"/>
    </location>
</feature>
<dbReference type="PANTHER" id="PTHR34776:SF1">
    <property type="entry name" value="F17F16.3 PROTEIN"/>
    <property type="match status" value="1"/>
</dbReference>
<dbReference type="OrthoDB" id="1028014at2759"/>
<evidence type="ECO:0000256" key="1">
    <source>
        <dbReference type="SAM" id="MobiDB-lite"/>
    </source>
</evidence>
<name>A0A9D4TIW5_CHLVU</name>
<accession>A0A9D4TIW5</accession>
<keyword evidence="3" id="KW-1185">Reference proteome</keyword>
<evidence type="ECO:0000313" key="3">
    <source>
        <dbReference type="Proteomes" id="UP001055712"/>
    </source>
</evidence>
<sequence>VVKMASTAEKKRAQAEEGEEHASKPSSEEVPKRQRRSTGEGENDAANEQGGEGVRQKQSGGGDAGDPPTASGVIEEGAIEFFYRPKVGVEEANSLDEVQRFFMLLRPRKPGGTKNRLCVIGKKRMPSARKHERFFGFVQASSENAEELREGLGPQQYETKTRGTRHLAAARLVGSGTYQVVDAKDHATLLYRLELPATPGEAQTEFMIGEVGSYIFSAKNPKGRGPDDPGLADKAEFPKEKQEEFQQYSWIPVRDTQLLDFPHCEFLLVGAMDADLKHQVEQLEEASRRHKEATHCEEGEEALLNAMKEEVQAEKLGLNTEPVEDKQLV</sequence>
<reference evidence="2" key="2">
    <citation type="submission" date="2020-11" db="EMBL/GenBank/DDBJ databases">
        <authorList>
            <person name="Cecchin M."/>
            <person name="Marcolungo L."/>
            <person name="Rossato M."/>
            <person name="Girolomoni L."/>
            <person name="Cosentino E."/>
            <person name="Cuine S."/>
            <person name="Li-Beisson Y."/>
            <person name="Delledonne M."/>
            <person name="Ballottari M."/>
        </authorList>
    </citation>
    <scope>NUCLEOTIDE SEQUENCE</scope>
    <source>
        <strain evidence="2">211/11P</strain>
        <tissue evidence="2">Whole cell</tissue>
    </source>
</reference>
<dbReference type="PANTHER" id="PTHR34776">
    <property type="entry name" value="F17F16.3 PROTEIN"/>
    <property type="match status" value="1"/>
</dbReference>
<evidence type="ECO:0000313" key="2">
    <source>
        <dbReference type="EMBL" id="KAI3426485.1"/>
    </source>
</evidence>
<protein>
    <submittedName>
        <fullName evidence="2">Uncharacterized protein</fullName>
    </submittedName>
</protein>
<reference evidence="2" key="1">
    <citation type="journal article" date="2019" name="Plant J.">
        <title>Chlorella vulgaris genome assembly and annotation reveals the molecular basis for metabolic acclimation to high light conditions.</title>
        <authorList>
            <person name="Cecchin M."/>
            <person name="Marcolungo L."/>
            <person name="Rossato M."/>
            <person name="Girolomoni L."/>
            <person name="Cosentino E."/>
            <person name="Cuine S."/>
            <person name="Li-Beisson Y."/>
            <person name="Delledonne M."/>
            <person name="Ballottari M."/>
        </authorList>
    </citation>
    <scope>NUCLEOTIDE SEQUENCE</scope>
    <source>
        <strain evidence="2">211/11P</strain>
    </source>
</reference>
<comment type="caution">
    <text evidence="2">The sequence shown here is derived from an EMBL/GenBank/DDBJ whole genome shotgun (WGS) entry which is preliminary data.</text>
</comment>
<proteinExistence type="predicted"/>
<gene>
    <name evidence="2" type="ORF">D9Q98_008851</name>
</gene>
<dbReference type="Proteomes" id="UP001055712">
    <property type="component" value="Unassembled WGS sequence"/>
</dbReference>
<organism evidence="2 3">
    <name type="scientific">Chlorella vulgaris</name>
    <name type="common">Green alga</name>
    <dbReference type="NCBI Taxonomy" id="3077"/>
    <lineage>
        <taxon>Eukaryota</taxon>
        <taxon>Viridiplantae</taxon>
        <taxon>Chlorophyta</taxon>
        <taxon>core chlorophytes</taxon>
        <taxon>Trebouxiophyceae</taxon>
        <taxon>Chlorellales</taxon>
        <taxon>Chlorellaceae</taxon>
        <taxon>Chlorella clade</taxon>
        <taxon>Chlorella</taxon>
    </lineage>
</organism>